<protein>
    <recommendedName>
        <fullName evidence="3">F-box domain-containing protein</fullName>
    </recommendedName>
</protein>
<dbReference type="SUPFAM" id="SSF52047">
    <property type="entry name" value="RNI-like"/>
    <property type="match status" value="1"/>
</dbReference>
<organism evidence="1 2">
    <name type="scientific">Conidiobolus coronatus (strain ATCC 28846 / CBS 209.66 / NRRL 28638)</name>
    <name type="common">Delacroixia coronata</name>
    <dbReference type="NCBI Taxonomy" id="796925"/>
    <lineage>
        <taxon>Eukaryota</taxon>
        <taxon>Fungi</taxon>
        <taxon>Fungi incertae sedis</taxon>
        <taxon>Zoopagomycota</taxon>
        <taxon>Entomophthoromycotina</taxon>
        <taxon>Entomophthoromycetes</taxon>
        <taxon>Entomophthorales</taxon>
        <taxon>Ancylistaceae</taxon>
        <taxon>Conidiobolus</taxon>
    </lineage>
</organism>
<dbReference type="EMBL" id="KQ964768">
    <property type="protein sequence ID" value="KXN66089.1"/>
    <property type="molecule type" value="Genomic_DNA"/>
</dbReference>
<evidence type="ECO:0008006" key="3">
    <source>
        <dbReference type="Google" id="ProtNLM"/>
    </source>
</evidence>
<dbReference type="Gene3D" id="3.80.10.10">
    <property type="entry name" value="Ribonuclease Inhibitor"/>
    <property type="match status" value="1"/>
</dbReference>
<dbReference type="InterPro" id="IPR032675">
    <property type="entry name" value="LRR_dom_sf"/>
</dbReference>
<evidence type="ECO:0000313" key="1">
    <source>
        <dbReference type="EMBL" id="KXN66089.1"/>
    </source>
</evidence>
<reference evidence="1 2" key="1">
    <citation type="journal article" date="2015" name="Genome Biol. Evol.">
        <title>Phylogenomic analyses indicate that early fungi evolved digesting cell walls of algal ancestors of land plants.</title>
        <authorList>
            <person name="Chang Y."/>
            <person name="Wang S."/>
            <person name="Sekimoto S."/>
            <person name="Aerts A.L."/>
            <person name="Choi C."/>
            <person name="Clum A."/>
            <person name="LaButti K.M."/>
            <person name="Lindquist E.A."/>
            <person name="Yee Ngan C."/>
            <person name="Ohm R.A."/>
            <person name="Salamov A.A."/>
            <person name="Grigoriev I.V."/>
            <person name="Spatafora J.W."/>
            <person name="Berbee M.L."/>
        </authorList>
    </citation>
    <scope>NUCLEOTIDE SEQUENCE [LARGE SCALE GENOMIC DNA]</scope>
    <source>
        <strain evidence="1 2">NRRL 28638</strain>
    </source>
</reference>
<accession>A0A137NTM7</accession>
<name>A0A137NTM7_CONC2</name>
<dbReference type="AlphaFoldDB" id="A0A137NTM7"/>
<gene>
    <name evidence="1" type="ORF">CONCODRAFT_12143</name>
</gene>
<sequence>MNTSVLKNKSNIKAWACLPDVNTLSRYFKQSDLIELSKVCKKYSTQLKPQVLKKLFVSYRNLEYFNIGYHYNNGEHEDVLNSLKLGFAGDYHLVKQVIIELNFTTKFACNFFNLFTKLSNIKIHSSRSYDLKSYIEILSNSENLQHITLSCEYKNFDSILDNDHRSFFYRLKSIEIYVPCHIVNDKSPFEIIDPSFTNLKRLTVLNNDMLYKLSNGISSLLCVGFYYNYHFDRIELNKFIRNNPQLKQISISSINLDENVMSSILDLKSLYKLEIMFYCTEVRGFYIDTENYSIKHLIYTGTNIMDYNIVIDVLEMCKNLKIYETSYISDYDYAIIDQFPEIDTLLLKSFSNRDMDILSQKFEMFNQVKFKDGCIFGEIADQLLKFPEIKWVPKQEYTRETNEFTLVKKV</sequence>
<proteinExistence type="predicted"/>
<keyword evidence="2" id="KW-1185">Reference proteome</keyword>
<evidence type="ECO:0000313" key="2">
    <source>
        <dbReference type="Proteomes" id="UP000070444"/>
    </source>
</evidence>
<dbReference type="Proteomes" id="UP000070444">
    <property type="component" value="Unassembled WGS sequence"/>
</dbReference>